<gene>
    <name evidence="1" type="ORF">C2L65_12480</name>
</gene>
<dbReference type="AlphaFoldDB" id="A0A2I8ELR3"/>
<proteinExistence type="predicted"/>
<dbReference type="Proteomes" id="UP000243502">
    <property type="component" value="Chromosome 1"/>
</dbReference>
<sequence>MATELKTDAWHRYVMYRSDDTSLLRIASTEDGRKAIDAGKTFTRRAYADVWAKDADLVDRVRRFLGKNFHWHARLSKSGSDLEVVEMLQMMVRGGSVHVIAQEPARVGSAASVTEKPKSSFWGADHYSHIFDVPFAERYRDQLKAMNAGGPTLADIRGMYDSVNAEFMHAAVLADPLGTRRFLRGLDGSAGTDCLICLNTESMIKPTLQINISERRRNSTVQSPIV</sequence>
<name>A0A2I8ELR3_9BURK</name>
<dbReference type="EMBL" id="CP026111">
    <property type="protein sequence ID" value="AUT60332.1"/>
    <property type="molecule type" value="Genomic_DNA"/>
</dbReference>
<organism evidence="1 2">
    <name type="scientific">Paraburkholderia terrae</name>
    <dbReference type="NCBI Taxonomy" id="311230"/>
    <lineage>
        <taxon>Bacteria</taxon>
        <taxon>Pseudomonadati</taxon>
        <taxon>Pseudomonadota</taxon>
        <taxon>Betaproteobacteria</taxon>
        <taxon>Burkholderiales</taxon>
        <taxon>Burkholderiaceae</taxon>
        <taxon>Paraburkholderia</taxon>
    </lineage>
</organism>
<reference evidence="1 2" key="1">
    <citation type="submission" date="2018-01" db="EMBL/GenBank/DDBJ databases">
        <title>Species boundaries and ecological features among Paraburkholderia terrae DSMZ17804T, P. hospita DSMZ17164T and P. caribensis DSMZ13236T.</title>
        <authorList>
            <person name="Pratama A.A."/>
        </authorList>
    </citation>
    <scope>NUCLEOTIDE SEQUENCE [LARGE SCALE GENOMIC DNA]</scope>
    <source>
        <strain evidence="1 2">DSM 17804</strain>
    </source>
</reference>
<protein>
    <submittedName>
        <fullName evidence="1">Uncharacterized protein</fullName>
    </submittedName>
</protein>
<evidence type="ECO:0000313" key="2">
    <source>
        <dbReference type="Proteomes" id="UP000243502"/>
    </source>
</evidence>
<dbReference type="KEGG" id="pter:C2L65_12480"/>
<evidence type="ECO:0000313" key="1">
    <source>
        <dbReference type="EMBL" id="AUT60332.1"/>
    </source>
</evidence>
<accession>A0A2I8ELR3</accession>